<dbReference type="Pfam" id="PF01636">
    <property type="entry name" value="APH"/>
    <property type="match status" value="1"/>
</dbReference>
<evidence type="ECO:0000259" key="10">
    <source>
        <dbReference type="Pfam" id="PF01636"/>
    </source>
</evidence>
<keyword evidence="12" id="KW-1185">Reference proteome</keyword>
<dbReference type="FunFam" id="3.30.200.20:FF:000549">
    <property type="entry name" value="hydroxylysine kinase"/>
    <property type="match status" value="1"/>
</dbReference>
<keyword evidence="3" id="KW-0963">Cytoplasm</keyword>
<evidence type="ECO:0000256" key="3">
    <source>
        <dbReference type="ARBA" id="ARBA00022490"/>
    </source>
</evidence>
<evidence type="ECO:0000256" key="8">
    <source>
        <dbReference type="ARBA" id="ARBA00038873"/>
    </source>
</evidence>
<dbReference type="InterPro" id="IPR002575">
    <property type="entry name" value="Aminoglycoside_PTrfase"/>
</dbReference>
<reference evidence="11" key="2">
    <citation type="submission" date="2021-01" db="UniProtKB">
        <authorList>
            <consortium name="EnsemblMetazoa"/>
        </authorList>
    </citation>
    <scope>IDENTIFICATION</scope>
</reference>
<dbReference type="Gene3D" id="3.90.1200.10">
    <property type="match status" value="1"/>
</dbReference>
<evidence type="ECO:0000256" key="2">
    <source>
        <dbReference type="ARBA" id="ARBA00006219"/>
    </source>
</evidence>
<evidence type="ECO:0000313" key="11">
    <source>
        <dbReference type="EnsemblMetazoa" id="XP_011672397"/>
    </source>
</evidence>
<evidence type="ECO:0000256" key="5">
    <source>
        <dbReference type="ARBA" id="ARBA00022777"/>
    </source>
</evidence>
<dbReference type="InParanoid" id="A0A7M7HJ65"/>
<proteinExistence type="inferred from homology"/>
<dbReference type="Gene3D" id="3.30.200.20">
    <property type="entry name" value="Phosphorylase Kinase, domain 1"/>
    <property type="match status" value="1"/>
</dbReference>
<evidence type="ECO:0000256" key="1">
    <source>
        <dbReference type="ARBA" id="ARBA00004496"/>
    </source>
</evidence>
<name>A0A7M7HJ65_STRPU</name>
<comment type="function">
    <text evidence="7">Catalyzes the GTP-dependent phosphorylation of 5-hydroxy-L-lysine.</text>
</comment>
<dbReference type="EC" id="2.7.1.81" evidence="8"/>
<dbReference type="OMA" id="IDFNDMA"/>
<feature type="domain" description="Aminoglycoside phosphotransferase" evidence="10">
    <location>
        <begin position="64"/>
        <end position="326"/>
    </location>
</feature>
<dbReference type="InterPro" id="IPR011009">
    <property type="entry name" value="Kinase-like_dom_sf"/>
</dbReference>
<comment type="similarity">
    <text evidence="2">Belongs to the aminoglycoside phosphotransferase family.</text>
</comment>
<keyword evidence="5" id="KW-0418">Kinase</keyword>
<comment type="subcellular location">
    <subcellularLocation>
        <location evidence="1">Cytoplasm</location>
    </subcellularLocation>
</comment>
<evidence type="ECO:0000313" key="12">
    <source>
        <dbReference type="Proteomes" id="UP000007110"/>
    </source>
</evidence>
<dbReference type="AlphaFoldDB" id="A0A7M7HJ65"/>
<dbReference type="GO" id="GO:0019202">
    <property type="term" value="F:amino acid kinase activity"/>
    <property type="evidence" value="ECO:0000318"/>
    <property type="project" value="GO_Central"/>
</dbReference>
<accession>A0A7M7HJ65</accession>
<evidence type="ECO:0000256" key="6">
    <source>
        <dbReference type="ARBA" id="ARBA00036820"/>
    </source>
</evidence>
<dbReference type="PANTHER" id="PTHR21064:SF1">
    <property type="entry name" value="HYDROXYLYSINE KINASE"/>
    <property type="match status" value="1"/>
</dbReference>
<dbReference type="InterPro" id="IPR050249">
    <property type="entry name" value="Pseudomonas-type_ThrB"/>
</dbReference>
<reference evidence="12" key="1">
    <citation type="submission" date="2015-02" db="EMBL/GenBank/DDBJ databases">
        <title>Genome sequencing for Strongylocentrotus purpuratus.</title>
        <authorList>
            <person name="Murali S."/>
            <person name="Liu Y."/>
            <person name="Vee V."/>
            <person name="English A."/>
            <person name="Wang M."/>
            <person name="Skinner E."/>
            <person name="Han Y."/>
            <person name="Muzny D.M."/>
            <person name="Worley K.C."/>
            <person name="Gibbs R.A."/>
        </authorList>
    </citation>
    <scope>NUCLEOTIDE SEQUENCE</scope>
</reference>
<protein>
    <recommendedName>
        <fullName evidence="9">Hydroxylysine kinase</fullName>
        <ecNumber evidence="8">2.7.1.81</ecNumber>
    </recommendedName>
</protein>
<keyword evidence="4" id="KW-0808">Transferase</keyword>
<dbReference type="EnsemblMetazoa" id="XM_011674095">
    <property type="protein sequence ID" value="XP_011672397"/>
    <property type="gene ID" value="LOC753377"/>
</dbReference>
<evidence type="ECO:0000256" key="9">
    <source>
        <dbReference type="ARBA" id="ARBA00040505"/>
    </source>
</evidence>
<sequence length="395" mass="44388">MMEEGAELINRPFLDLRAAADLLMKLYEVKAADIEEMKSFTDQNFHIKLDIPITVGCSGNERSDQFVLKLYNSKDSTDGNRVELAVNTMAYLSNKEFCCPQPVCNKHGKLVHLEKVSCDEGNTGVEGNNGKHGLFLVVLLSFMPGQLLSSLDPMPKEVIVCIGRKLAQLHKILEASLVGSADKDCNLQRLVKDFEDYNREKPSTYCSGEWSLERVTGQRHLLDLVDDTRLRAAIAKVIDLYEEHVEPVRHLFKKGIIHGDINNDNVIISKQLESHQPSNKRFIVSGIIDFGEAAYSCLIFDLAVGLSELVLVNGTSAAGRFLQGYLSLNSIPDIEKKLLYYLVLVRYAQRIMLSLEAKPRDPLNDYIMQDVENCAGLLLQLLQMQKGEVETIWNI</sequence>
<evidence type="ECO:0000256" key="4">
    <source>
        <dbReference type="ARBA" id="ARBA00022679"/>
    </source>
</evidence>
<dbReference type="SUPFAM" id="SSF56112">
    <property type="entry name" value="Protein kinase-like (PK-like)"/>
    <property type="match status" value="1"/>
</dbReference>
<dbReference type="Proteomes" id="UP000007110">
    <property type="component" value="Unassembled WGS sequence"/>
</dbReference>
<dbReference type="GO" id="GO:0047992">
    <property type="term" value="F:hydroxylysine kinase activity"/>
    <property type="evidence" value="ECO:0007669"/>
    <property type="project" value="UniProtKB-EC"/>
</dbReference>
<dbReference type="PANTHER" id="PTHR21064">
    <property type="entry name" value="AMINOGLYCOSIDE PHOSPHOTRANSFERASE DOMAIN-CONTAINING PROTEIN-RELATED"/>
    <property type="match status" value="1"/>
</dbReference>
<dbReference type="GeneID" id="753377"/>
<organism evidence="11 12">
    <name type="scientific">Strongylocentrotus purpuratus</name>
    <name type="common">Purple sea urchin</name>
    <dbReference type="NCBI Taxonomy" id="7668"/>
    <lineage>
        <taxon>Eukaryota</taxon>
        <taxon>Metazoa</taxon>
        <taxon>Echinodermata</taxon>
        <taxon>Eleutherozoa</taxon>
        <taxon>Echinozoa</taxon>
        <taxon>Echinoidea</taxon>
        <taxon>Euechinoidea</taxon>
        <taxon>Echinacea</taxon>
        <taxon>Camarodonta</taxon>
        <taxon>Echinidea</taxon>
        <taxon>Strongylocentrotidae</taxon>
        <taxon>Strongylocentrotus</taxon>
    </lineage>
</organism>
<evidence type="ECO:0000256" key="7">
    <source>
        <dbReference type="ARBA" id="ARBA00037368"/>
    </source>
</evidence>
<dbReference type="RefSeq" id="XP_011672397.2">
    <property type="nucleotide sequence ID" value="XM_011674095.2"/>
</dbReference>
<comment type="catalytic activity">
    <reaction evidence="6">
        <text>(5R)-5-hydroxy-L-lysine + GTP = (5R)-5-phosphooxy-L-lysine + GDP + H(+)</text>
        <dbReference type="Rhea" id="RHEA:19049"/>
        <dbReference type="ChEBI" id="CHEBI:15378"/>
        <dbReference type="ChEBI" id="CHEBI:37565"/>
        <dbReference type="ChEBI" id="CHEBI:57882"/>
        <dbReference type="ChEBI" id="CHEBI:58189"/>
        <dbReference type="ChEBI" id="CHEBI:58357"/>
        <dbReference type="EC" id="2.7.1.81"/>
    </reaction>
</comment>
<dbReference type="GO" id="GO:0005737">
    <property type="term" value="C:cytoplasm"/>
    <property type="evidence" value="ECO:0007669"/>
    <property type="project" value="UniProtKB-SubCell"/>
</dbReference>
<dbReference type="OrthoDB" id="9973935at2759"/>